<sequence>MENNYLSNAQKAQKKEELAECQSVACKAQTQAKWTAIDLGQDGYFAAGMVAGVPAGLYDAVDSIL</sequence>
<dbReference type="Proteomes" id="UP000663901">
    <property type="component" value="Chromosome"/>
</dbReference>
<name>A0A8A4K0I9_PANAN</name>
<proteinExistence type="predicted"/>
<dbReference type="EMBL" id="CP059084">
    <property type="protein sequence ID" value="QTC45505.1"/>
    <property type="molecule type" value="Genomic_DNA"/>
</dbReference>
<dbReference type="AlphaFoldDB" id="A0A8A4K0I9"/>
<evidence type="ECO:0000313" key="2">
    <source>
        <dbReference type="Proteomes" id="UP000663901"/>
    </source>
</evidence>
<gene>
    <name evidence="1" type="ORF">H0Z12_17655</name>
</gene>
<evidence type="ECO:0000313" key="1">
    <source>
        <dbReference type="EMBL" id="QTC45505.1"/>
    </source>
</evidence>
<accession>A0A8A4K0I9</accession>
<organism evidence="1 2">
    <name type="scientific">Pantoea ananas</name>
    <name type="common">Erwinia uredovora</name>
    <dbReference type="NCBI Taxonomy" id="553"/>
    <lineage>
        <taxon>Bacteria</taxon>
        <taxon>Pseudomonadati</taxon>
        <taxon>Pseudomonadota</taxon>
        <taxon>Gammaproteobacteria</taxon>
        <taxon>Enterobacterales</taxon>
        <taxon>Erwiniaceae</taxon>
        <taxon>Pantoea</taxon>
    </lineage>
</organism>
<protein>
    <submittedName>
        <fullName evidence="1">Uncharacterized protein</fullName>
    </submittedName>
</protein>
<reference evidence="1" key="1">
    <citation type="submission" date="2020-07" db="EMBL/GenBank/DDBJ databases">
        <title>Genome Sequences for Panteoa spp. that cause Center Rot in Onions.</title>
        <authorList>
            <person name="Asselin J.A."/>
            <person name="Helmann T."/>
            <person name="Beer S."/>
            <person name="Stodghill P."/>
        </authorList>
    </citation>
    <scope>NUCLEOTIDE SEQUENCE</scope>
    <source>
        <strain evidence="1">OC5a</strain>
    </source>
</reference>